<name>A0A0F6H8I7_LEPIR</name>
<comment type="caution">
    <text evidence="1">The sequence shown here is derived from an EMBL/GenBank/DDBJ whole genome shotgun (WGS) entry which is preliminary data.</text>
</comment>
<accession>A0A0F6H8I7</accession>
<sequence>MLEFMIKYQSHQFLFQFSLEKYPKNDSSQPISCKNLFLIL</sequence>
<evidence type="ECO:0000313" key="1">
    <source>
        <dbReference type="EMBL" id="EKO24564.1"/>
    </source>
</evidence>
<protein>
    <submittedName>
        <fullName evidence="1">Uncharacterized protein</fullName>
    </submittedName>
</protein>
<dbReference type="Proteomes" id="UP000006324">
    <property type="component" value="Unassembled WGS sequence"/>
</dbReference>
<proteinExistence type="predicted"/>
<evidence type="ECO:0000313" key="2">
    <source>
        <dbReference type="Proteomes" id="UP000006324"/>
    </source>
</evidence>
<reference evidence="1 2" key="1">
    <citation type="submission" date="2012-09" db="EMBL/GenBank/DDBJ databases">
        <authorList>
            <person name="Harkins D.M."/>
            <person name="Durkin A.S."/>
            <person name="Brinkac L.M."/>
            <person name="Selengut J.D."/>
            <person name="Sanka R."/>
            <person name="DePew J."/>
            <person name="Purushe J."/>
            <person name="Chanthongthip A."/>
            <person name="Lattana O."/>
            <person name="Phetsouvanh R."/>
            <person name="Newton P.N."/>
            <person name="Vinetz J.M."/>
            <person name="Sutton G.G."/>
            <person name="Nelson W.C."/>
            <person name="Fouts D.E."/>
        </authorList>
    </citation>
    <scope>NUCLEOTIDE SEQUENCE [LARGE SCALE GENOMIC DNA]</scope>
    <source>
        <strain evidence="1 2">UI 12621</strain>
    </source>
</reference>
<dbReference type="EMBL" id="AHNQ02000033">
    <property type="protein sequence ID" value="EKO24564.1"/>
    <property type="molecule type" value="Genomic_DNA"/>
</dbReference>
<organism evidence="1 2">
    <name type="scientific">Leptospira interrogans str. UI 12621</name>
    <dbReference type="NCBI Taxonomy" id="1049937"/>
    <lineage>
        <taxon>Bacteria</taxon>
        <taxon>Pseudomonadati</taxon>
        <taxon>Spirochaetota</taxon>
        <taxon>Spirochaetia</taxon>
        <taxon>Leptospirales</taxon>
        <taxon>Leptospiraceae</taxon>
        <taxon>Leptospira</taxon>
    </lineage>
</organism>
<dbReference type="AlphaFoldDB" id="A0A0F6H8I7"/>
<gene>
    <name evidence="1" type="ORF">LEP1GSC104_0679</name>
</gene>